<name>A0A9P0MQB4_NEZVI</name>
<dbReference type="Proteomes" id="UP001152798">
    <property type="component" value="Chromosome 4"/>
</dbReference>
<dbReference type="AlphaFoldDB" id="A0A9P0MQB4"/>
<sequence>MIRIHSFTALSNIYHEPSVTRTDIVASSKRGRNKFYHGSPNGMLESTPKTGFRVRLLTDLRGLNTRSEASWAYTLNPRNVAPPSVGKLRRNWNEGLAVGSGSVPDSGGSGSHYALINHHFLSF</sequence>
<gene>
    <name evidence="1" type="ORF">NEZAVI_LOCUS8611</name>
</gene>
<dbReference type="EMBL" id="OV725080">
    <property type="protein sequence ID" value="CAH1399086.1"/>
    <property type="molecule type" value="Genomic_DNA"/>
</dbReference>
<evidence type="ECO:0000313" key="1">
    <source>
        <dbReference type="EMBL" id="CAH1399086.1"/>
    </source>
</evidence>
<protein>
    <submittedName>
        <fullName evidence="1">Uncharacterized protein</fullName>
    </submittedName>
</protein>
<accession>A0A9P0MQB4</accession>
<organism evidence="1 2">
    <name type="scientific">Nezara viridula</name>
    <name type="common">Southern green stink bug</name>
    <name type="synonym">Cimex viridulus</name>
    <dbReference type="NCBI Taxonomy" id="85310"/>
    <lineage>
        <taxon>Eukaryota</taxon>
        <taxon>Metazoa</taxon>
        <taxon>Ecdysozoa</taxon>
        <taxon>Arthropoda</taxon>
        <taxon>Hexapoda</taxon>
        <taxon>Insecta</taxon>
        <taxon>Pterygota</taxon>
        <taxon>Neoptera</taxon>
        <taxon>Paraneoptera</taxon>
        <taxon>Hemiptera</taxon>
        <taxon>Heteroptera</taxon>
        <taxon>Panheteroptera</taxon>
        <taxon>Pentatomomorpha</taxon>
        <taxon>Pentatomoidea</taxon>
        <taxon>Pentatomidae</taxon>
        <taxon>Pentatominae</taxon>
        <taxon>Nezara</taxon>
    </lineage>
</organism>
<reference evidence="1" key="1">
    <citation type="submission" date="2022-01" db="EMBL/GenBank/DDBJ databases">
        <authorList>
            <person name="King R."/>
        </authorList>
    </citation>
    <scope>NUCLEOTIDE SEQUENCE</scope>
</reference>
<evidence type="ECO:0000313" key="2">
    <source>
        <dbReference type="Proteomes" id="UP001152798"/>
    </source>
</evidence>
<keyword evidence="2" id="KW-1185">Reference proteome</keyword>
<proteinExistence type="predicted"/>